<evidence type="ECO:0000313" key="3">
    <source>
        <dbReference type="Proteomes" id="UP000828390"/>
    </source>
</evidence>
<accession>A0A9D4N1C5</accession>
<dbReference type="InterPro" id="IPR011600">
    <property type="entry name" value="Pept_C14_caspase"/>
</dbReference>
<evidence type="ECO:0000259" key="1">
    <source>
        <dbReference type="Pfam" id="PF00656"/>
    </source>
</evidence>
<feature type="domain" description="Peptidase C14 caspase" evidence="1">
    <location>
        <begin position="33"/>
        <end position="179"/>
    </location>
</feature>
<dbReference type="Pfam" id="PF00656">
    <property type="entry name" value="Peptidase_C14"/>
    <property type="match status" value="1"/>
</dbReference>
<dbReference type="Gene3D" id="3.40.50.1460">
    <property type="match status" value="1"/>
</dbReference>
<gene>
    <name evidence="2" type="ORF">DPMN_011860</name>
</gene>
<keyword evidence="3" id="KW-1185">Reference proteome</keyword>
<dbReference type="Proteomes" id="UP000828390">
    <property type="component" value="Unassembled WGS sequence"/>
</dbReference>
<proteinExistence type="predicted"/>
<dbReference type="AlphaFoldDB" id="A0A9D4N1C5"/>
<name>A0A9D4N1C5_DREPO</name>
<comment type="caution">
    <text evidence="2">The sequence shown here is derived from an EMBL/GenBank/DDBJ whole genome shotgun (WGS) entry which is preliminary data.</text>
</comment>
<dbReference type="SUPFAM" id="SSF52129">
    <property type="entry name" value="Caspase-like"/>
    <property type="match status" value="1"/>
</dbReference>
<dbReference type="InterPro" id="IPR029030">
    <property type="entry name" value="Caspase-like_dom_sf"/>
</dbReference>
<reference evidence="2" key="1">
    <citation type="journal article" date="2019" name="bioRxiv">
        <title>The Genome of the Zebra Mussel, Dreissena polymorpha: A Resource for Invasive Species Research.</title>
        <authorList>
            <person name="McCartney M.A."/>
            <person name="Auch B."/>
            <person name="Kono T."/>
            <person name="Mallez S."/>
            <person name="Zhang Y."/>
            <person name="Obille A."/>
            <person name="Becker A."/>
            <person name="Abrahante J.E."/>
            <person name="Garbe J."/>
            <person name="Badalamenti J.P."/>
            <person name="Herman A."/>
            <person name="Mangelson H."/>
            <person name="Liachko I."/>
            <person name="Sullivan S."/>
            <person name="Sone E.D."/>
            <person name="Koren S."/>
            <person name="Silverstein K.A.T."/>
            <person name="Beckman K.B."/>
            <person name="Gohl D.M."/>
        </authorList>
    </citation>
    <scope>NUCLEOTIDE SEQUENCE</scope>
    <source>
        <strain evidence="2">Duluth1</strain>
        <tissue evidence="2">Whole animal</tissue>
    </source>
</reference>
<reference evidence="2" key="2">
    <citation type="submission" date="2020-11" db="EMBL/GenBank/DDBJ databases">
        <authorList>
            <person name="McCartney M.A."/>
            <person name="Auch B."/>
            <person name="Kono T."/>
            <person name="Mallez S."/>
            <person name="Becker A."/>
            <person name="Gohl D.M."/>
            <person name="Silverstein K.A.T."/>
            <person name="Koren S."/>
            <person name="Bechman K.B."/>
            <person name="Herman A."/>
            <person name="Abrahante J.E."/>
            <person name="Garbe J."/>
        </authorList>
    </citation>
    <scope>NUCLEOTIDE SEQUENCE</scope>
    <source>
        <strain evidence="2">Duluth1</strain>
        <tissue evidence="2">Whole animal</tissue>
    </source>
</reference>
<protein>
    <recommendedName>
        <fullName evidence="1">Peptidase C14 caspase domain-containing protein</fullName>
    </recommendedName>
</protein>
<dbReference type="GO" id="GO:0004197">
    <property type="term" value="F:cysteine-type endopeptidase activity"/>
    <property type="evidence" value="ECO:0007669"/>
    <property type="project" value="InterPro"/>
</dbReference>
<evidence type="ECO:0000313" key="2">
    <source>
        <dbReference type="EMBL" id="KAH3887838.1"/>
    </source>
</evidence>
<dbReference type="GO" id="GO:0006508">
    <property type="term" value="P:proteolysis"/>
    <property type="evidence" value="ECO:0007669"/>
    <property type="project" value="InterPro"/>
</dbReference>
<organism evidence="2 3">
    <name type="scientific">Dreissena polymorpha</name>
    <name type="common">Zebra mussel</name>
    <name type="synonym">Mytilus polymorpha</name>
    <dbReference type="NCBI Taxonomy" id="45954"/>
    <lineage>
        <taxon>Eukaryota</taxon>
        <taxon>Metazoa</taxon>
        <taxon>Spiralia</taxon>
        <taxon>Lophotrochozoa</taxon>
        <taxon>Mollusca</taxon>
        <taxon>Bivalvia</taxon>
        <taxon>Autobranchia</taxon>
        <taxon>Heteroconchia</taxon>
        <taxon>Euheterodonta</taxon>
        <taxon>Imparidentia</taxon>
        <taxon>Neoheterodontei</taxon>
        <taxon>Myida</taxon>
        <taxon>Dreissenoidea</taxon>
        <taxon>Dreissenidae</taxon>
        <taxon>Dreissena</taxon>
    </lineage>
</organism>
<dbReference type="EMBL" id="JAIWYP010000001">
    <property type="protein sequence ID" value="KAH3887838.1"/>
    <property type="molecule type" value="Genomic_DNA"/>
</dbReference>
<sequence length="222" mass="25730">MSGSEPIRRGAVIIINNLGDENDDTGRFKRGENNHFRYRQGSDRDHDNLQAIFQHTFGFQWINASPHYITFNVRLFHLDHGRNPMLLEVEREPKPNKTDPLQCCLRCLIHHYDFSHIDCLVFAVSTHGLHRNGVLNIQSINYDREEYVPLPDILKWLEENPGLKGKVKILIVNASRQEENVRRGKTCTCNALGERCSTQSPQTVQGCHFPLVWYFCLKKVFS</sequence>